<dbReference type="AlphaFoldDB" id="A0A0A5GC13"/>
<sequence>MDALEYLQSILIPLVSIISTAFLVLMFKPSIVTFFTSNTIEKKLISKELEIFYKVMSYLFIFIVFPLMASLIADFDPLLKYLDSNPHIFSGLLLGDVLIVWGWYIFIKLRFHKFNYLRKKYSRIRESRNYRHTKLEIKIKAFTIMLIIVLLSSVFIHLCLGAIHYAALREAESSPEMITNSLIIVFLIAISSLPLFMSFDYLLTKDIKVKHIEYENGKVVEGGYLLQRTFKNNVLIGDKPLKKDCTRIKVVKSDVIILWDLEEDDSWSTK</sequence>
<dbReference type="Proteomes" id="UP000030528">
    <property type="component" value="Unassembled WGS sequence"/>
</dbReference>
<name>A0A0A5GC13_9BACI</name>
<feature type="transmembrane region" description="Helical" evidence="1">
    <location>
        <begin position="141"/>
        <end position="166"/>
    </location>
</feature>
<gene>
    <name evidence="2" type="ORF">N781_09500</name>
</gene>
<keyword evidence="1" id="KW-0472">Membrane</keyword>
<keyword evidence="1" id="KW-0812">Transmembrane</keyword>
<keyword evidence="1" id="KW-1133">Transmembrane helix</keyword>
<proteinExistence type="predicted"/>
<feature type="transmembrane region" description="Helical" evidence="1">
    <location>
        <begin position="6"/>
        <end position="27"/>
    </location>
</feature>
<evidence type="ECO:0000313" key="2">
    <source>
        <dbReference type="EMBL" id="KGX88743.1"/>
    </source>
</evidence>
<protein>
    <submittedName>
        <fullName evidence="2">Uncharacterized protein</fullName>
    </submittedName>
</protein>
<keyword evidence="3" id="KW-1185">Reference proteome</keyword>
<evidence type="ECO:0000256" key="1">
    <source>
        <dbReference type="SAM" id="Phobius"/>
    </source>
</evidence>
<feature type="transmembrane region" description="Helical" evidence="1">
    <location>
        <begin position="178"/>
        <end position="203"/>
    </location>
</feature>
<accession>A0A0A5GC13</accession>
<organism evidence="2 3">
    <name type="scientific">Pontibacillus halophilus JSM 076056 = DSM 19796</name>
    <dbReference type="NCBI Taxonomy" id="1385510"/>
    <lineage>
        <taxon>Bacteria</taxon>
        <taxon>Bacillati</taxon>
        <taxon>Bacillota</taxon>
        <taxon>Bacilli</taxon>
        <taxon>Bacillales</taxon>
        <taxon>Bacillaceae</taxon>
        <taxon>Pontibacillus</taxon>
    </lineage>
</organism>
<comment type="caution">
    <text evidence="2">The sequence shown here is derived from an EMBL/GenBank/DDBJ whole genome shotgun (WGS) entry which is preliminary data.</text>
</comment>
<dbReference type="RefSeq" id="WP_026801795.1">
    <property type="nucleotide sequence ID" value="NZ_AULI01000025.1"/>
</dbReference>
<feature type="transmembrane region" description="Helical" evidence="1">
    <location>
        <begin position="51"/>
        <end position="73"/>
    </location>
</feature>
<feature type="transmembrane region" description="Helical" evidence="1">
    <location>
        <begin position="88"/>
        <end position="107"/>
    </location>
</feature>
<evidence type="ECO:0000313" key="3">
    <source>
        <dbReference type="Proteomes" id="UP000030528"/>
    </source>
</evidence>
<dbReference type="EMBL" id="AVPE01000025">
    <property type="protein sequence ID" value="KGX88743.1"/>
    <property type="molecule type" value="Genomic_DNA"/>
</dbReference>
<reference evidence="2 3" key="1">
    <citation type="submission" date="2013-08" db="EMBL/GenBank/DDBJ databases">
        <authorList>
            <person name="Huang J."/>
            <person name="Wang G."/>
        </authorList>
    </citation>
    <scope>NUCLEOTIDE SEQUENCE [LARGE SCALE GENOMIC DNA]</scope>
    <source>
        <strain evidence="2 3">JSM 076056</strain>
    </source>
</reference>